<dbReference type="InterPro" id="IPR001173">
    <property type="entry name" value="Glyco_trans_2-like"/>
</dbReference>
<dbReference type="EMBL" id="JBHLXJ010000003">
    <property type="protein sequence ID" value="MFC0348823.1"/>
    <property type="molecule type" value="Genomic_DNA"/>
</dbReference>
<dbReference type="PANTHER" id="PTHR10859">
    <property type="entry name" value="GLYCOSYL TRANSFERASE"/>
    <property type="match status" value="1"/>
</dbReference>
<keyword evidence="3" id="KW-1185">Reference proteome</keyword>
<dbReference type="InterPro" id="IPR029044">
    <property type="entry name" value="Nucleotide-diphossugar_trans"/>
</dbReference>
<name>A0ABV6IAK2_9BURK</name>
<accession>A0ABV6IAK2</accession>
<evidence type="ECO:0000313" key="3">
    <source>
        <dbReference type="Proteomes" id="UP001589844"/>
    </source>
</evidence>
<dbReference type="CDD" id="cd04179">
    <property type="entry name" value="DPM_DPG-synthase_like"/>
    <property type="match status" value="1"/>
</dbReference>
<evidence type="ECO:0000313" key="2">
    <source>
        <dbReference type="EMBL" id="MFC0348823.1"/>
    </source>
</evidence>
<dbReference type="PANTHER" id="PTHR10859:SF91">
    <property type="entry name" value="DOLICHYL-PHOSPHATE BETA-GLUCOSYLTRANSFERASE"/>
    <property type="match status" value="1"/>
</dbReference>
<dbReference type="Gene3D" id="3.90.550.10">
    <property type="entry name" value="Spore Coat Polysaccharide Biosynthesis Protein SpsA, Chain A"/>
    <property type="match status" value="1"/>
</dbReference>
<gene>
    <name evidence="2" type="ORF">ACFFJH_03315</name>
</gene>
<evidence type="ECO:0000259" key="1">
    <source>
        <dbReference type="Pfam" id="PF00535"/>
    </source>
</evidence>
<reference evidence="2 3" key="1">
    <citation type="submission" date="2024-09" db="EMBL/GenBank/DDBJ databases">
        <authorList>
            <person name="Sun Q."/>
            <person name="Mori K."/>
        </authorList>
    </citation>
    <scope>NUCLEOTIDE SEQUENCE [LARGE SCALE GENOMIC DNA]</scope>
    <source>
        <strain evidence="2 3">CCM 8677</strain>
    </source>
</reference>
<sequence>MAKLTPQAPMNQTLDFQPCVVIPVYNHEHAIVAVVEAVLPFHVPCILVDDGCNSACATVLDQLQQKYPEQVILLRHTHNQGKGAAVLTGFAYASKQGFTHLLQVDADGQHCVTDIARFLKRAQEHPQAIIAGYPIYDESVPKVRLYARYLTHVWVWINTLSLAIRDSMCGFRVYPVAPVIALMARHKIGVRMNFDTDILVRLYWDGLEVVNEGTRVAYPADGVSHFRVWRDNALITAMHTRLFFGMLLRLPRLLARRFK</sequence>
<dbReference type="Proteomes" id="UP001589844">
    <property type="component" value="Unassembled WGS sequence"/>
</dbReference>
<comment type="caution">
    <text evidence="2">The sequence shown here is derived from an EMBL/GenBank/DDBJ whole genome shotgun (WGS) entry which is preliminary data.</text>
</comment>
<dbReference type="SUPFAM" id="SSF53448">
    <property type="entry name" value="Nucleotide-diphospho-sugar transferases"/>
    <property type="match status" value="1"/>
</dbReference>
<dbReference type="Pfam" id="PF00535">
    <property type="entry name" value="Glycos_transf_2"/>
    <property type="match status" value="1"/>
</dbReference>
<organism evidence="2 3">
    <name type="scientific">Undibacterium danionis</name>
    <dbReference type="NCBI Taxonomy" id="1812100"/>
    <lineage>
        <taxon>Bacteria</taxon>
        <taxon>Pseudomonadati</taxon>
        <taxon>Pseudomonadota</taxon>
        <taxon>Betaproteobacteria</taxon>
        <taxon>Burkholderiales</taxon>
        <taxon>Oxalobacteraceae</taxon>
        <taxon>Undibacterium</taxon>
    </lineage>
</organism>
<protein>
    <submittedName>
        <fullName evidence="2">Glycosyltransferase family 2 protein</fullName>
    </submittedName>
</protein>
<proteinExistence type="predicted"/>
<feature type="domain" description="Glycosyltransferase 2-like" evidence="1">
    <location>
        <begin position="19"/>
        <end position="146"/>
    </location>
</feature>
<dbReference type="RefSeq" id="WP_390210038.1">
    <property type="nucleotide sequence ID" value="NZ_JBHLXJ010000003.1"/>
</dbReference>